<dbReference type="EMBL" id="BSQG01000005">
    <property type="protein sequence ID" value="GLU48796.1"/>
    <property type="molecule type" value="Genomic_DNA"/>
</dbReference>
<proteinExistence type="predicted"/>
<dbReference type="Pfam" id="PF20060">
    <property type="entry name" value="DUF6459"/>
    <property type="match status" value="1"/>
</dbReference>
<protein>
    <submittedName>
        <fullName evidence="1">Uncharacterized protein</fullName>
    </submittedName>
</protein>
<dbReference type="AlphaFoldDB" id="A0A9W6UHF0"/>
<gene>
    <name evidence="1" type="ORF">Nans01_31470</name>
</gene>
<dbReference type="RefSeq" id="WP_285760273.1">
    <property type="nucleotide sequence ID" value="NZ_BSQG01000005.1"/>
</dbReference>
<organism evidence="1 2">
    <name type="scientific">Nocardiopsis ansamitocini</name>
    <dbReference type="NCBI Taxonomy" id="1670832"/>
    <lineage>
        <taxon>Bacteria</taxon>
        <taxon>Bacillati</taxon>
        <taxon>Actinomycetota</taxon>
        <taxon>Actinomycetes</taxon>
        <taxon>Streptosporangiales</taxon>
        <taxon>Nocardiopsidaceae</taxon>
        <taxon>Nocardiopsis</taxon>
    </lineage>
</organism>
<sequence>MSVEAQYGRCDRAGAGGVHRGRVRTGVDLSLFAQCVVEVLGGHRSAGQLRSMLSEQAYRSLRLRTGGYAGAVRPRLRAARLRCPVPGVAEVSGIVACGARHRALAMRIAFTESGWLCTHIETDLGARQRRV</sequence>
<dbReference type="InterPro" id="IPR045596">
    <property type="entry name" value="DUF6459"/>
</dbReference>
<accession>A0A9W6UHF0</accession>
<comment type="caution">
    <text evidence="1">The sequence shown here is derived from an EMBL/GenBank/DDBJ whole genome shotgun (WGS) entry which is preliminary data.</text>
</comment>
<dbReference type="Proteomes" id="UP001165092">
    <property type="component" value="Unassembled WGS sequence"/>
</dbReference>
<reference evidence="1" key="1">
    <citation type="submission" date="2023-02" db="EMBL/GenBank/DDBJ databases">
        <title>Nocardiopsis ansamitocini NBRC 112285.</title>
        <authorList>
            <person name="Ichikawa N."/>
            <person name="Sato H."/>
            <person name="Tonouchi N."/>
        </authorList>
    </citation>
    <scope>NUCLEOTIDE SEQUENCE</scope>
    <source>
        <strain evidence="1">NBRC 112285</strain>
    </source>
</reference>
<evidence type="ECO:0000313" key="1">
    <source>
        <dbReference type="EMBL" id="GLU48796.1"/>
    </source>
</evidence>
<name>A0A9W6UHF0_9ACTN</name>
<evidence type="ECO:0000313" key="2">
    <source>
        <dbReference type="Proteomes" id="UP001165092"/>
    </source>
</evidence>
<keyword evidence="2" id="KW-1185">Reference proteome</keyword>